<dbReference type="PROSITE" id="PS51341">
    <property type="entry name" value="ZF_LTAG_D1"/>
    <property type="match status" value="1"/>
</dbReference>
<dbReference type="Gene3D" id="1.10.10.510">
    <property type="entry name" value="Zinc finger, large T-antigen D1 domain"/>
    <property type="match status" value="1"/>
</dbReference>
<name>A0A087V0A3_STEMI</name>
<keyword evidence="4" id="KW-1185">Reference proteome</keyword>
<evidence type="ECO:0000259" key="2">
    <source>
        <dbReference type="PROSITE" id="PS51341"/>
    </source>
</evidence>
<dbReference type="GO" id="GO:0003677">
    <property type="term" value="F:DNA binding"/>
    <property type="evidence" value="ECO:0007669"/>
    <property type="project" value="InterPro"/>
</dbReference>
<accession>A0A087V0A3</accession>
<dbReference type="OrthoDB" id="6437780at2759"/>
<dbReference type="Proteomes" id="UP000054359">
    <property type="component" value="Unassembled WGS sequence"/>
</dbReference>
<evidence type="ECO:0000256" key="1">
    <source>
        <dbReference type="ARBA" id="ARBA00004340"/>
    </source>
</evidence>
<feature type="domain" description="T-ag D1-type" evidence="2">
    <location>
        <begin position="50"/>
        <end position="139"/>
    </location>
</feature>
<comment type="subcellular location">
    <subcellularLocation>
        <location evidence="1">Host cell</location>
    </subcellularLocation>
</comment>
<reference evidence="3 4" key="1">
    <citation type="submission" date="2013-11" db="EMBL/GenBank/DDBJ databases">
        <title>Genome sequencing of Stegodyphus mimosarum.</title>
        <authorList>
            <person name="Bechsgaard J."/>
        </authorList>
    </citation>
    <scope>NUCLEOTIDE SEQUENCE [LARGE SCALE GENOMIC DNA]</scope>
</reference>
<protein>
    <submittedName>
        <fullName evidence="3">Large T antigen</fullName>
    </submittedName>
</protein>
<gene>
    <name evidence="3" type="ORF">X975_04116</name>
</gene>
<feature type="non-terminal residue" evidence="3">
    <location>
        <position position="183"/>
    </location>
</feature>
<dbReference type="EMBL" id="KK122585">
    <property type="protein sequence ID" value="KFM83042.1"/>
    <property type="molecule type" value="Genomic_DNA"/>
</dbReference>
<dbReference type="InterPro" id="IPR017910">
    <property type="entry name" value="Znf_lg_T-Ag_D1-typ"/>
</dbReference>
<organism evidence="3 4">
    <name type="scientific">Stegodyphus mimosarum</name>
    <name type="common">African social velvet spider</name>
    <dbReference type="NCBI Taxonomy" id="407821"/>
    <lineage>
        <taxon>Eukaryota</taxon>
        <taxon>Metazoa</taxon>
        <taxon>Ecdysozoa</taxon>
        <taxon>Arthropoda</taxon>
        <taxon>Chelicerata</taxon>
        <taxon>Arachnida</taxon>
        <taxon>Araneae</taxon>
        <taxon>Araneomorphae</taxon>
        <taxon>Entelegynae</taxon>
        <taxon>Eresoidea</taxon>
        <taxon>Eresidae</taxon>
        <taxon>Stegodyphus</taxon>
    </lineage>
</organism>
<evidence type="ECO:0000313" key="4">
    <source>
        <dbReference type="Proteomes" id="UP000054359"/>
    </source>
</evidence>
<proteinExistence type="predicted"/>
<evidence type="ECO:0000313" key="3">
    <source>
        <dbReference type="EMBL" id="KFM83042.1"/>
    </source>
</evidence>
<sequence length="183" mass="21497">MKDIKWVFEHCGVTRGEFFYAVKVKDTFSKVVSEYGQPETLPGTSMEKSSQKFNHTLLADFAKSRRITDVQILMWEYAHLAHRDCDRSSEISKQHDEDHIEHIENARKFLHFPDRKRAARNAVDVTRAAIYAELKRMPNIKYIENESLKMGEELVKRGDFQSLVGQAMLYLFNVVSFHKFKFF</sequence>
<dbReference type="GO" id="GO:0006260">
    <property type="term" value="P:DNA replication"/>
    <property type="evidence" value="ECO:0007669"/>
    <property type="project" value="InterPro"/>
</dbReference>
<dbReference type="GO" id="GO:0043657">
    <property type="term" value="C:host cell"/>
    <property type="evidence" value="ECO:0007669"/>
    <property type="project" value="UniProtKB-SubCell"/>
</dbReference>
<dbReference type="AlphaFoldDB" id="A0A087V0A3"/>
<dbReference type="GO" id="GO:0005524">
    <property type="term" value="F:ATP binding"/>
    <property type="evidence" value="ECO:0007669"/>
    <property type="project" value="InterPro"/>
</dbReference>
<dbReference type="InterPro" id="IPR037102">
    <property type="entry name" value="Znf_lg_T-Ag_D1_dom_sf"/>
</dbReference>